<reference evidence="2" key="1">
    <citation type="journal article" date="2019" name="Int. J. Syst. Evol. Microbiol.">
        <title>The Global Catalogue of Microorganisms (GCM) 10K type strain sequencing project: providing services to taxonomists for standard genome sequencing and annotation.</title>
        <authorList>
            <consortium name="The Broad Institute Genomics Platform"/>
            <consortium name="The Broad Institute Genome Sequencing Center for Infectious Disease"/>
            <person name="Wu L."/>
            <person name="Ma J."/>
        </authorList>
    </citation>
    <scope>NUCLEOTIDE SEQUENCE [LARGE SCALE GENOMIC DNA]</scope>
    <source>
        <strain evidence="2">CGMCC 4.7198</strain>
    </source>
</reference>
<dbReference type="EMBL" id="JBHTEC010000007">
    <property type="protein sequence ID" value="MFD0288473.1"/>
    <property type="molecule type" value="Genomic_DNA"/>
</dbReference>
<evidence type="ECO:0000313" key="1">
    <source>
        <dbReference type="EMBL" id="MFD0288473.1"/>
    </source>
</evidence>
<sequence>MGITPKLTDAERVTLAMMQAMLGFTSEAKWLCHARSHLQRLFPYLPKPPRCNKRLRRAAGLLCQITRLLATDTSVWSGDV</sequence>
<comment type="caution">
    <text evidence="1">The sequence shown here is derived from an EMBL/GenBank/DDBJ whole genome shotgun (WGS) entry which is preliminary data.</text>
</comment>
<gene>
    <name evidence="1" type="ORF">ACFQZP_44100</name>
</gene>
<keyword evidence="2" id="KW-1185">Reference proteome</keyword>
<evidence type="ECO:0008006" key="3">
    <source>
        <dbReference type="Google" id="ProtNLM"/>
    </source>
</evidence>
<name>A0ABW2VVH5_9ACTN</name>
<dbReference type="Proteomes" id="UP001596957">
    <property type="component" value="Unassembled WGS sequence"/>
</dbReference>
<organism evidence="1 2">
    <name type="scientific">Streptomyces lutosisoli</name>
    <dbReference type="NCBI Taxonomy" id="2665721"/>
    <lineage>
        <taxon>Bacteria</taxon>
        <taxon>Bacillati</taxon>
        <taxon>Actinomycetota</taxon>
        <taxon>Actinomycetes</taxon>
        <taxon>Kitasatosporales</taxon>
        <taxon>Streptomycetaceae</taxon>
        <taxon>Streptomyces</taxon>
    </lineage>
</organism>
<protein>
    <recommendedName>
        <fullName evidence="3">Transposase</fullName>
    </recommendedName>
</protein>
<evidence type="ECO:0000313" key="2">
    <source>
        <dbReference type="Proteomes" id="UP001596957"/>
    </source>
</evidence>
<dbReference type="RefSeq" id="WP_381301832.1">
    <property type="nucleotide sequence ID" value="NZ_JBHTEC010000007.1"/>
</dbReference>
<proteinExistence type="predicted"/>
<accession>A0ABW2VVH5</accession>